<keyword evidence="2" id="KW-0560">Oxidoreductase</keyword>
<comment type="caution">
    <text evidence="5">The sequence shown here is derived from an EMBL/GenBank/DDBJ whole genome shotgun (WGS) entry which is preliminary data.</text>
</comment>
<dbReference type="CDD" id="cd08946">
    <property type="entry name" value="SDR_e"/>
    <property type="match status" value="1"/>
</dbReference>
<dbReference type="AlphaFoldDB" id="A0A231V3L4"/>
<accession>A0A231V3L4</accession>
<dbReference type="SUPFAM" id="SSF51735">
    <property type="entry name" value="NAD(P)-binding Rossmann-fold domains"/>
    <property type="match status" value="1"/>
</dbReference>
<dbReference type="RefSeq" id="WP_094076724.1">
    <property type="nucleotide sequence ID" value="NZ_NBYO01000001.1"/>
</dbReference>
<evidence type="ECO:0000256" key="3">
    <source>
        <dbReference type="ARBA" id="ARBA00023027"/>
    </source>
</evidence>
<evidence type="ECO:0000313" key="5">
    <source>
        <dbReference type="EMBL" id="OXT02773.1"/>
    </source>
</evidence>
<dbReference type="InterPro" id="IPR001509">
    <property type="entry name" value="Epimerase_deHydtase"/>
</dbReference>
<protein>
    <submittedName>
        <fullName evidence="5">NAD-dependent epimerase/dehydratase</fullName>
    </submittedName>
</protein>
<evidence type="ECO:0000313" key="6">
    <source>
        <dbReference type="Proteomes" id="UP000215405"/>
    </source>
</evidence>
<proteinExistence type="inferred from homology"/>
<evidence type="ECO:0000256" key="1">
    <source>
        <dbReference type="ARBA" id="ARBA00007637"/>
    </source>
</evidence>
<reference evidence="6" key="1">
    <citation type="journal article" date="2017" name="Int. J. Syst. Evol. Microbiol.">
        <title>Notoacmeibacter marinus gen. nov., sp. nov., isolated from the gut of a limpet and proposal of Notoacmeibacteraceae fam. nov. in the order Rhizobiales of the class Alphaproteobacteria.</title>
        <authorList>
            <person name="Huang Z."/>
            <person name="Guo F."/>
            <person name="Lai Q."/>
        </authorList>
    </citation>
    <scope>NUCLEOTIDE SEQUENCE [LARGE SCALE GENOMIC DNA]</scope>
    <source>
        <strain evidence="6">XMTR2A4</strain>
    </source>
</reference>
<keyword evidence="6" id="KW-1185">Reference proteome</keyword>
<feature type="domain" description="NAD-dependent epimerase/dehydratase" evidence="4">
    <location>
        <begin position="3"/>
        <end position="160"/>
    </location>
</feature>
<dbReference type="PANTHER" id="PTHR43103:SF5">
    <property type="entry name" value="4-EPIMERASE, PUTATIVE (AFU_ORTHOLOGUE AFUA_7G00360)-RELATED"/>
    <property type="match status" value="1"/>
</dbReference>
<comment type="similarity">
    <text evidence="1">Belongs to the NAD(P)-dependent epimerase/dehydratase family.</text>
</comment>
<name>A0A231V3L4_9HYPH</name>
<dbReference type="EMBL" id="NBYO01000001">
    <property type="protein sequence ID" value="OXT02773.1"/>
    <property type="molecule type" value="Genomic_DNA"/>
</dbReference>
<organism evidence="5 6">
    <name type="scientific">Notoacmeibacter marinus</name>
    <dbReference type="NCBI Taxonomy" id="1876515"/>
    <lineage>
        <taxon>Bacteria</taxon>
        <taxon>Pseudomonadati</taxon>
        <taxon>Pseudomonadota</taxon>
        <taxon>Alphaproteobacteria</taxon>
        <taxon>Hyphomicrobiales</taxon>
        <taxon>Notoacmeibacteraceae</taxon>
        <taxon>Notoacmeibacter</taxon>
    </lineage>
</organism>
<dbReference type="Pfam" id="PF01370">
    <property type="entry name" value="Epimerase"/>
    <property type="match status" value="1"/>
</dbReference>
<gene>
    <name evidence="5" type="ORF">B7H23_07865</name>
</gene>
<dbReference type="GO" id="GO:0016491">
    <property type="term" value="F:oxidoreductase activity"/>
    <property type="evidence" value="ECO:0007669"/>
    <property type="project" value="UniProtKB-KW"/>
</dbReference>
<keyword evidence="3" id="KW-0520">NAD</keyword>
<sequence length="270" mass="29941">MHVLITGAGGHLGRKLFDALESDPAYEVSGIDIRPVDHPNIHKADLSAHTTSWIDLLKDVDVIVHLAGDREPAATWPSAIKHNMDATLSLYHHAAAQGVGRVVLASSNWIHGDKRFTHDALNSATPPGPVNAYGMSKLFCERTGAYFAAHHGLSVICLRIGWTQWTHDNQPGSHMAMGRWGQEMWLSDRDFLSGMRAAIDAKDVSFAALNLMSDNPGMRWDIEKTRQLIGYDPQDGSPAKISPTIALKSAMKEFFSFRVPRFFETRLSDW</sequence>
<evidence type="ECO:0000259" key="4">
    <source>
        <dbReference type="Pfam" id="PF01370"/>
    </source>
</evidence>
<dbReference type="PANTHER" id="PTHR43103">
    <property type="entry name" value="NUCLEOSIDE-DIPHOSPHATE-SUGAR EPIMERASE"/>
    <property type="match status" value="1"/>
</dbReference>
<dbReference type="Proteomes" id="UP000215405">
    <property type="component" value="Unassembled WGS sequence"/>
</dbReference>
<dbReference type="InterPro" id="IPR036291">
    <property type="entry name" value="NAD(P)-bd_dom_sf"/>
</dbReference>
<evidence type="ECO:0000256" key="2">
    <source>
        <dbReference type="ARBA" id="ARBA00023002"/>
    </source>
</evidence>
<dbReference type="Gene3D" id="3.40.50.720">
    <property type="entry name" value="NAD(P)-binding Rossmann-like Domain"/>
    <property type="match status" value="1"/>
</dbReference>